<dbReference type="Pfam" id="PF00264">
    <property type="entry name" value="Tyrosinase"/>
    <property type="match status" value="1"/>
</dbReference>
<dbReference type="EMBL" id="SNSC02000014">
    <property type="protein sequence ID" value="TID18257.1"/>
    <property type="molecule type" value="Genomic_DNA"/>
</dbReference>
<dbReference type="PROSITE" id="PS00497">
    <property type="entry name" value="TYROSINASE_1"/>
    <property type="match status" value="1"/>
</dbReference>
<dbReference type="PANTHER" id="PTHR11474:SF126">
    <property type="entry name" value="TYROSINASE-LIKE PROTEIN TYR-1-RELATED"/>
    <property type="match status" value="1"/>
</dbReference>
<reference evidence="5 6" key="1">
    <citation type="submission" date="2019-04" db="EMBL/GenBank/DDBJ databases">
        <title>High contiguity whole genome sequence and gene annotation resource for two Venturia nashicola isolates.</title>
        <authorList>
            <person name="Prokchorchik M."/>
            <person name="Won K."/>
            <person name="Lee Y."/>
            <person name="Choi E.D."/>
            <person name="Segonzac C."/>
            <person name="Sohn K.H."/>
        </authorList>
    </citation>
    <scope>NUCLEOTIDE SEQUENCE [LARGE SCALE GENOMIC DNA]</scope>
    <source>
        <strain evidence="5 6">PRI2</strain>
    </source>
</reference>
<dbReference type="GO" id="GO:0046872">
    <property type="term" value="F:metal ion binding"/>
    <property type="evidence" value="ECO:0007669"/>
    <property type="project" value="UniProtKB-KW"/>
</dbReference>
<dbReference type="PRINTS" id="PR00092">
    <property type="entry name" value="TYROSINASE"/>
</dbReference>
<dbReference type="Gene3D" id="1.10.1280.10">
    <property type="entry name" value="Di-copper center containing domain from catechol oxidase"/>
    <property type="match status" value="1"/>
</dbReference>
<dbReference type="GO" id="GO:0016491">
    <property type="term" value="F:oxidoreductase activity"/>
    <property type="evidence" value="ECO:0007669"/>
    <property type="project" value="InterPro"/>
</dbReference>
<dbReference type="SUPFAM" id="SSF48056">
    <property type="entry name" value="Di-copper centre-containing domain"/>
    <property type="match status" value="1"/>
</dbReference>
<evidence type="ECO:0000256" key="2">
    <source>
        <dbReference type="ARBA" id="ARBA00023008"/>
    </source>
</evidence>
<evidence type="ECO:0000259" key="4">
    <source>
        <dbReference type="PROSITE" id="PS00498"/>
    </source>
</evidence>
<keyword evidence="6" id="KW-1185">Reference proteome</keyword>
<accession>A0A4Z1NQD4</accession>
<feature type="domain" description="Tyrosinase copper-binding" evidence="3">
    <location>
        <begin position="66"/>
        <end position="83"/>
    </location>
</feature>
<proteinExistence type="predicted"/>
<evidence type="ECO:0000256" key="1">
    <source>
        <dbReference type="ARBA" id="ARBA00022723"/>
    </source>
</evidence>
<comment type="caution">
    <text evidence="5">The sequence shown here is derived from an EMBL/GenBank/DDBJ whole genome shotgun (WGS) entry which is preliminary data.</text>
</comment>
<dbReference type="AlphaFoldDB" id="A0A4Z1NQD4"/>
<sequence>MVISPVRVPLVPIDCSRRQLSVTKKKSYIDAVLCLTKKNATSGIANALNRFDDHEAVHSSQTPAIHWVGHFILWHRYFTATYEKALRDDCGYTGGQPYWDWSQDAEPQKPNSTKIFQTAIFDPETGFGGNGDYVAPTAAQNPLNITGSTGGGCVKTGPFTPSNFMLNFPEKDCLRRDYNPRIMNTFADPSLVADVLAQKDYTSFARAIENVPSFDQPNIHGSGHFGVGGVLGTIGNAANSPGDPLFFLHHGNLDHIFWKWQQKDLKTRLSQVGGPIIPFDYSGQNVTLDFEINIASGNALEAPWSPDGRNSALVGSEVNHNERGVLTEGTMNGEEGRLDVEAEVPLYLWM</sequence>
<evidence type="ECO:0000313" key="6">
    <source>
        <dbReference type="Proteomes" id="UP000298493"/>
    </source>
</evidence>
<protein>
    <submittedName>
        <fullName evidence="5">Di-copper centre-containing protein</fullName>
    </submittedName>
</protein>
<keyword evidence="2" id="KW-0186">Copper</keyword>
<feature type="domain" description="Tyrosinase copper-binding" evidence="4">
    <location>
        <begin position="243"/>
        <end position="254"/>
    </location>
</feature>
<evidence type="ECO:0000259" key="3">
    <source>
        <dbReference type="PROSITE" id="PS00497"/>
    </source>
</evidence>
<dbReference type="InterPro" id="IPR002227">
    <property type="entry name" value="Tyrosinase_Cu-bd"/>
</dbReference>
<organism evidence="5 6">
    <name type="scientific">Venturia nashicola</name>
    <dbReference type="NCBI Taxonomy" id="86259"/>
    <lineage>
        <taxon>Eukaryota</taxon>
        <taxon>Fungi</taxon>
        <taxon>Dikarya</taxon>
        <taxon>Ascomycota</taxon>
        <taxon>Pezizomycotina</taxon>
        <taxon>Dothideomycetes</taxon>
        <taxon>Pleosporomycetidae</taxon>
        <taxon>Venturiales</taxon>
        <taxon>Venturiaceae</taxon>
        <taxon>Venturia</taxon>
    </lineage>
</organism>
<keyword evidence="1" id="KW-0479">Metal-binding</keyword>
<name>A0A4Z1NQD4_9PEZI</name>
<dbReference type="InterPro" id="IPR008922">
    <property type="entry name" value="Di-copper_centre_dom_sf"/>
</dbReference>
<dbReference type="STRING" id="86259.A0A4Z1NQD4"/>
<dbReference type="Proteomes" id="UP000298493">
    <property type="component" value="Unassembled WGS sequence"/>
</dbReference>
<gene>
    <name evidence="5" type="ORF">E6O75_ATG06333</name>
</gene>
<evidence type="ECO:0000313" key="5">
    <source>
        <dbReference type="EMBL" id="TID18257.1"/>
    </source>
</evidence>
<dbReference type="PROSITE" id="PS00498">
    <property type="entry name" value="TYROSINASE_2"/>
    <property type="match status" value="1"/>
</dbReference>
<dbReference type="PANTHER" id="PTHR11474">
    <property type="entry name" value="TYROSINASE FAMILY MEMBER"/>
    <property type="match status" value="1"/>
</dbReference>
<dbReference type="InterPro" id="IPR050316">
    <property type="entry name" value="Tyrosinase/Hemocyanin"/>
</dbReference>